<comment type="caution">
    <text evidence="1">The sequence shown here is derived from an EMBL/GenBank/DDBJ whole genome shotgun (WGS) entry which is preliminary data.</text>
</comment>
<reference evidence="1 2" key="1">
    <citation type="journal article" date="2014" name="Am. J. Bot.">
        <title>Genome assembly and annotation for red clover (Trifolium pratense; Fabaceae).</title>
        <authorList>
            <person name="Istvanek J."/>
            <person name="Jaros M."/>
            <person name="Krenek A."/>
            <person name="Repkova J."/>
        </authorList>
    </citation>
    <scope>NUCLEOTIDE SEQUENCE [LARGE SCALE GENOMIC DNA]</scope>
    <source>
        <strain evidence="2">cv. Tatra</strain>
        <tissue evidence="1">Young leaves</tissue>
    </source>
</reference>
<evidence type="ECO:0000313" key="1">
    <source>
        <dbReference type="EMBL" id="PNX58989.1"/>
    </source>
</evidence>
<gene>
    <name evidence="1" type="ORF">L195_g059462</name>
</gene>
<dbReference type="AlphaFoldDB" id="A0A2K3JY64"/>
<proteinExistence type="predicted"/>
<reference evidence="1 2" key="2">
    <citation type="journal article" date="2017" name="Front. Plant Sci.">
        <title>Gene Classification and Mining of Molecular Markers Useful in Red Clover (Trifolium pratense) Breeding.</title>
        <authorList>
            <person name="Istvanek J."/>
            <person name="Dluhosova J."/>
            <person name="Dluhos P."/>
            <person name="Patkova L."/>
            <person name="Nedelnik J."/>
            <person name="Repkova J."/>
        </authorList>
    </citation>
    <scope>NUCLEOTIDE SEQUENCE [LARGE SCALE GENOMIC DNA]</scope>
    <source>
        <strain evidence="2">cv. Tatra</strain>
        <tissue evidence="1">Young leaves</tissue>
    </source>
</reference>
<evidence type="ECO:0000313" key="2">
    <source>
        <dbReference type="Proteomes" id="UP000236291"/>
    </source>
</evidence>
<accession>A0A2K3JY64</accession>
<protein>
    <submittedName>
        <fullName evidence="1">Uncharacterized protein</fullName>
    </submittedName>
</protein>
<feature type="non-terminal residue" evidence="1">
    <location>
        <position position="41"/>
    </location>
</feature>
<dbReference type="EMBL" id="ASHM01130012">
    <property type="protein sequence ID" value="PNX58989.1"/>
    <property type="molecule type" value="Genomic_DNA"/>
</dbReference>
<name>A0A2K3JY64_TRIPR</name>
<sequence length="41" mass="4773">MFTDEGAHKEQPPSSMLKKEYKVFNNMCQHSIFPRTGSKDK</sequence>
<dbReference type="Proteomes" id="UP000236291">
    <property type="component" value="Unassembled WGS sequence"/>
</dbReference>
<organism evidence="1 2">
    <name type="scientific">Trifolium pratense</name>
    <name type="common">Red clover</name>
    <dbReference type="NCBI Taxonomy" id="57577"/>
    <lineage>
        <taxon>Eukaryota</taxon>
        <taxon>Viridiplantae</taxon>
        <taxon>Streptophyta</taxon>
        <taxon>Embryophyta</taxon>
        <taxon>Tracheophyta</taxon>
        <taxon>Spermatophyta</taxon>
        <taxon>Magnoliopsida</taxon>
        <taxon>eudicotyledons</taxon>
        <taxon>Gunneridae</taxon>
        <taxon>Pentapetalae</taxon>
        <taxon>rosids</taxon>
        <taxon>fabids</taxon>
        <taxon>Fabales</taxon>
        <taxon>Fabaceae</taxon>
        <taxon>Papilionoideae</taxon>
        <taxon>50 kb inversion clade</taxon>
        <taxon>NPAAA clade</taxon>
        <taxon>Hologalegina</taxon>
        <taxon>IRL clade</taxon>
        <taxon>Trifolieae</taxon>
        <taxon>Trifolium</taxon>
    </lineage>
</organism>